<feature type="region of interest" description="Disordered" evidence="1">
    <location>
        <begin position="1"/>
        <end position="29"/>
    </location>
</feature>
<name>A0ABR2SWA3_9ROSI</name>
<organism evidence="2 3">
    <name type="scientific">Hibiscus sabdariffa</name>
    <name type="common">roselle</name>
    <dbReference type="NCBI Taxonomy" id="183260"/>
    <lineage>
        <taxon>Eukaryota</taxon>
        <taxon>Viridiplantae</taxon>
        <taxon>Streptophyta</taxon>
        <taxon>Embryophyta</taxon>
        <taxon>Tracheophyta</taxon>
        <taxon>Spermatophyta</taxon>
        <taxon>Magnoliopsida</taxon>
        <taxon>eudicotyledons</taxon>
        <taxon>Gunneridae</taxon>
        <taxon>Pentapetalae</taxon>
        <taxon>rosids</taxon>
        <taxon>malvids</taxon>
        <taxon>Malvales</taxon>
        <taxon>Malvaceae</taxon>
        <taxon>Malvoideae</taxon>
        <taxon>Hibiscus</taxon>
    </lineage>
</organism>
<reference evidence="2 3" key="1">
    <citation type="journal article" date="2024" name="G3 (Bethesda)">
        <title>Genome assembly of Hibiscus sabdariffa L. provides insights into metabolisms of medicinal natural products.</title>
        <authorList>
            <person name="Kim T."/>
        </authorList>
    </citation>
    <scope>NUCLEOTIDE SEQUENCE [LARGE SCALE GENOMIC DNA]</scope>
    <source>
        <strain evidence="2">TK-2024</strain>
        <tissue evidence="2">Old leaves</tissue>
    </source>
</reference>
<dbReference type="Proteomes" id="UP001396334">
    <property type="component" value="Unassembled WGS sequence"/>
</dbReference>
<sequence>MGSVTADFVDGHEDAQDDPEGAEDEKGDGKADLLVGRAVVNGVGIVHHDILIGNGEGVVMALEKEITEAKEGERISPAEDGLVVKKSPTTMVAQYQDQPNKEKPEATTVTGVC</sequence>
<gene>
    <name evidence="2" type="ORF">V6N11_026643</name>
</gene>
<feature type="compositionally biased region" description="Acidic residues" evidence="1">
    <location>
        <begin position="15"/>
        <end position="26"/>
    </location>
</feature>
<proteinExistence type="predicted"/>
<evidence type="ECO:0000313" key="3">
    <source>
        <dbReference type="Proteomes" id="UP001396334"/>
    </source>
</evidence>
<comment type="caution">
    <text evidence="2">The sequence shown here is derived from an EMBL/GenBank/DDBJ whole genome shotgun (WGS) entry which is preliminary data.</text>
</comment>
<evidence type="ECO:0000256" key="1">
    <source>
        <dbReference type="SAM" id="MobiDB-lite"/>
    </source>
</evidence>
<accession>A0ABR2SWA3</accession>
<dbReference type="EMBL" id="JBBPBN010000011">
    <property type="protein sequence ID" value="KAK9029530.1"/>
    <property type="molecule type" value="Genomic_DNA"/>
</dbReference>
<protein>
    <submittedName>
        <fullName evidence="2">Uncharacterized protein</fullName>
    </submittedName>
</protein>
<evidence type="ECO:0000313" key="2">
    <source>
        <dbReference type="EMBL" id="KAK9029530.1"/>
    </source>
</evidence>
<keyword evidence="3" id="KW-1185">Reference proteome</keyword>